<evidence type="ECO:0000313" key="3">
    <source>
        <dbReference type="EMBL" id="CAE8584581.1"/>
    </source>
</evidence>
<sequence length="75" mass="7208">ASVMASTPQLSRRGTVPSGMLGSAGVPSSTAPSVVAASMNLTKNLIGAGIFSLPSALLAGSVLPGLIAMIVVGSL</sequence>
<feature type="transmembrane region" description="Helical" evidence="2">
    <location>
        <begin position="45"/>
        <end position="72"/>
    </location>
</feature>
<dbReference type="AlphaFoldDB" id="A0A813DGA3"/>
<name>A0A813DGA3_POLGL</name>
<evidence type="ECO:0000313" key="4">
    <source>
        <dbReference type="EMBL" id="CAE8668441.1"/>
    </source>
</evidence>
<keyword evidence="2" id="KW-0812">Transmembrane</keyword>
<protein>
    <submittedName>
        <fullName evidence="3">Uncharacterized protein</fullName>
    </submittedName>
</protein>
<dbReference type="Proteomes" id="UP000654075">
    <property type="component" value="Unassembled WGS sequence"/>
</dbReference>
<feature type="non-terminal residue" evidence="3">
    <location>
        <position position="1"/>
    </location>
</feature>
<dbReference type="Proteomes" id="UP000626109">
    <property type="component" value="Unassembled WGS sequence"/>
</dbReference>
<dbReference type="EMBL" id="CAJNNW010021777">
    <property type="protein sequence ID" value="CAE8668441.1"/>
    <property type="molecule type" value="Genomic_DNA"/>
</dbReference>
<reference evidence="3" key="1">
    <citation type="submission" date="2021-02" db="EMBL/GenBank/DDBJ databases">
        <authorList>
            <person name="Dougan E. K."/>
            <person name="Rhodes N."/>
            <person name="Thang M."/>
            <person name="Chan C."/>
        </authorList>
    </citation>
    <scope>NUCLEOTIDE SEQUENCE</scope>
</reference>
<feature type="region of interest" description="Disordered" evidence="1">
    <location>
        <begin position="1"/>
        <end position="31"/>
    </location>
</feature>
<feature type="compositionally biased region" description="Polar residues" evidence="1">
    <location>
        <begin position="1"/>
        <end position="12"/>
    </location>
</feature>
<evidence type="ECO:0000313" key="5">
    <source>
        <dbReference type="Proteomes" id="UP000654075"/>
    </source>
</evidence>
<evidence type="ECO:0000256" key="2">
    <source>
        <dbReference type="SAM" id="Phobius"/>
    </source>
</evidence>
<organism evidence="3 5">
    <name type="scientific">Polarella glacialis</name>
    <name type="common">Dinoflagellate</name>
    <dbReference type="NCBI Taxonomy" id="89957"/>
    <lineage>
        <taxon>Eukaryota</taxon>
        <taxon>Sar</taxon>
        <taxon>Alveolata</taxon>
        <taxon>Dinophyceae</taxon>
        <taxon>Suessiales</taxon>
        <taxon>Suessiaceae</taxon>
        <taxon>Polarella</taxon>
    </lineage>
</organism>
<dbReference type="EMBL" id="CAJNNV010001231">
    <property type="protein sequence ID" value="CAE8584581.1"/>
    <property type="molecule type" value="Genomic_DNA"/>
</dbReference>
<keyword evidence="2" id="KW-1133">Transmembrane helix</keyword>
<accession>A0A813DGA3</accession>
<proteinExistence type="predicted"/>
<keyword evidence="2" id="KW-0472">Membrane</keyword>
<feature type="non-terminal residue" evidence="3">
    <location>
        <position position="75"/>
    </location>
</feature>
<gene>
    <name evidence="3" type="ORF">PGLA1383_LOCUS3512</name>
    <name evidence="4" type="ORF">PGLA2088_LOCUS16928</name>
</gene>
<evidence type="ECO:0000256" key="1">
    <source>
        <dbReference type="SAM" id="MobiDB-lite"/>
    </source>
</evidence>
<keyword evidence="5" id="KW-1185">Reference proteome</keyword>
<comment type="caution">
    <text evidence="3">The sequence shown here is derived from an EMBL/GenBank/DDBJ whole genome shotgun (WGS) entry which is preliminary data.</text>
</comment>